<evidence type="ECO:0000313" key="3">
    <source>
        <dbReference type="Proteomes" id="UP000008186"/>
    </source>
</evidence>
<sequence>MSMKQAEFIQAKGYQARVTRTARAKTASIKVEEGMVSVVVPKALPIERIERILQEKHQWIIDKIALHKGLITSSEKQFVSGEAMPYLGRNYRLKVHAGSFEPVKLVQGRLVVIVPEGSVRSNLVREALIGWYKRSALLKLREKVRRYAKVIGVTPKSVNIKTFKSRWGSCNPKGDLDFNWIIVMAPNRIVDYVVVHELCHLKQLDHSPLFWKEVERVMPDYAECKEWLKNNAPKLTF</sequence>
<dbReference type="Proteomes" id="UP000008186">
    <property type="component" value="Chromosome"/>
</dbReference>
<dbReference type="OrthoDB" id="9811177at2"/>
<proteinExistence type="predicted"/>
<dbReference type="PANTHER" id="PTHR30399">
    <property type="entry name" value="UNCHARACTERIZED PROTEIN YGJP"/>
    <property type="match status" value="1"/>
</dbReference>
<dbReference type="PATRIC" id="fig|211586.12.peg.370"/>
<dbReference type="PhylomeDB" id="Q8EJT3"/>
<dbReference type="InterPro" id="IPR053136">
    <property type="entry name" value="UTP_pyrophosphatase-like"/>
</dbReference>
<dbReference type="RefSeq" id="WP_011070739.1">
    <property type="nucleotide sequence ID" value="NC_004347.2"/>
</dbReference>
<dbReference type="AlphaFoldDB" id="Q8EJT3"/>
<dbReference type="EMBL" id="AE014299">
    <property type="protein sequence ID" value="AAN53462.1"/>
    <property type="molecule type" value="Genomic_DNA"/>
</dbReference>
<accession>Q8EJT3</accession>
<name>Q8EJT3_SHEON</name>
<reference evidence="2 3" key="1">
    <citation type="journal article" date="2002" name="Nat. Biotechnol.">
        <title>Genome sequence of the dissimilatory metal ion-reducing bacterium Shewanella oneidensis.</title>
        <authorList>
            <person name="Heidelberg J.F."/>
            <person name="Paulsen I.T."/>
            <person name="Nelson K.E."/>
            <person name="Gaidos E.J."/>
            <person name="Nelson W.C."/>
            <person name="Read T.D."/>
            <person name="Eisen J.A."/>
            <person name="Seshadri R."/>
            <person name="Ward N."/>
            <person name="Methe B."/>
            <person name="Clayton R.A."/>
            <person name="Meyer T."/>
            <person name="Tsapin A."/>
            <person name="Scott J."/>
            <person name="Beanan M."/>
            <person name="Brinkac L."/>
            <person name="Daugherty S."/>
            <person name="DeBoy R.T."/>
            <person name="Dodson R.J."/>
            <person name="Durkin A.S."/>
            <person name="Haft D.H."/>
            <person name="Kolonay J.F."/>
            <person name="Madupu R."/>
            <person name="Peterson J.D."/>
            <person name="Umayam L.A."/>
            <person name="White O."/>
            <person name="Wolf A.M."/>
            <person name="Vamathevan J."/>
            <person name="Weidman J."/>
            <person name="Impraim M."/>
            <person name="Lee K."/>
            <person name="Berry K."/>
            <person name="Lee C."/>
            <person name="Mueller J."/>
            <person name="Khouri H."/>
            <person name="Gill J."/>
            <person name="Utterback T.R."/>
            <person name="McDonald L.A."/>
            <person name="Feldblyum T.V."/>
            <person name="Smith H.O."/>
            <person name="Venter J.C."/>
            <person name="Nealson K.H."/>
            <person name="Fraser C.M."/>
        </authorList>
    </citation>
    <scope>NUCLEOTIDE SEQUENCE [LARGE SCALE GENOMIC DNA]</scope>
    <source>
        <strain evidence="3">ATCC 700550 / JCM 31522 / CIP 106686 / LMG 19005 / NCIMB 14063 / MR-1</strain>
    </source>
</reference>
<evidence type="ECO:0000313" key="2">
    <source>
        <dbReference type="EMBL" id="AAN53462.1"/>
    </source>
</evidence>
<dbReference type="PANTHER" id="PTHR30399:SF1">
    <property type="entry name" value="UTP PYROPHOSPHATASE"/>
    <property type="match status" value="1"/>
</dbReference>
<dbReference type="BioCyc" id="SONE211586:G1GMP-363-MONOMER"/>
<dbReference type="KEGG" id="son:SO_0379"/>
<reference evidence="2 3" key="4">
    <citation type="journal article" date="2011" name="BMC Genomics">
        <title>Genome-wide protein localization prediction strategies for gram negative bacteria.</title>
        <authorList>
            <person name="Romine M.F."/>
        </authorList>
    </citation>
    <scope>NUCLEOTIDE SEQUENCE [LARGE SCALE GENOMIC DNA]</scope>
    <source>
        <strain evidence="3">ATCC 700550 / JCM 31522 / CIP 106686 / LMG 19005 / NCIMB 14063 / MR-1</strain>
    </source>
</reference>
<dbReference type="InterPro" id="IPR002725">
    <property type="entry name" value="YgjP-like_metallopeptidase"/>
</dbReference>
<dbReference type="STRING" id="211586.SO_0379"/>
<feature type="domain" description="YgjP-like metallopeptidase" evidence="1">
    <location>
        <begin position="25"/>
        <end position="231"/>
    </location>
</feature>
<gene>
    <name evidence="2" type="ordered locus">SO_0379</name>
</gene>
<dbReference type="eggNOG" id="COG1451">
    <property type="taxonomic scope" value="Bacteria"/>
</dbReference>
<dbReference type="HOGENOM" id="CLU_065947_2_2_6"/>
<dbReference type="Gene3D" id="3.30.2010.10">
    <property type="entry name" value="Metalloproteases ('zincins'), catalytic domain"/>
    <property type="match status" value="1"/>
</dbReference>
<dbReference type="Pfam" id="PF01863">
    <property type="entry name" value="YgjP-like"/>
    <property type="match status" value="1"/>
</dbReference>
<organism evidence="2 3">
    <name type="scientific">Shewanella oneidensis (strain ATCC 700550 / JCM 31522 / CIP 106686 / LMG 19005 / NCIMB 14063 / MR-1)</name>
    <dbReference type="NCBI Taxonomy" id="211586"/>
    <lineage>
        <taxon>Bacteria</taxon>
        <taxon>Pseudomonadati</taxon>
        <taxon>Pseudomonadota</taxon>
        <taxon>Gammaproteobacteria</taxon>
        <taxon>Alteromonadales</taxon>
        <taxon>Shewanellaceae</taxon>
        <taxon>Shewanella</taxon>
    </lineage>
</organism>
<reference evidence="2 3" key="3">
    <citation type="journal article" date="2008" name="Appl. Environ. Microbiol.">
        <title>Identification of mobile elements and pseudogenes in the Shewanella oneidensis MR-1 genome.</title>
        <authorList>
            <person name="Romine M.F."/>
            <person name="Carlson T.S."/>
            <person name="Norbeck A.D."/>
            <person name="McCue L.A."/>
            <person name="Lipton M.S."/>
        </authorList>
    </citation>
    <scope>NUCLEOTIDE SEQUENCE [LARGE SCALE GENOMIC DNA]</scope>
    <source>
        <strain evidence="3">ATCC 700550 / JCM 31522 / CIP 106686 / LMG 19005 / NCIMB 14063 / MR-1</strain>
    </source>
</reference>
<keyword evidence="3" id="KW-1185">Reference proteome</keyword>
<protein>
    <recommendedName>
        <fullName evidence="1">YgjP-like metallopeptidase domain-containing protein</fullName>
    </recommendedName>
</protein>
<evidence type="ECO:0000259" key="1">
    <source>
        <dbReference type="Pfam" id="PF01863"/>
    </source>
</evidence>
<dbReference type="PaxDb" id="211586-SO_0379"/>
<dbReference type="CDD" id="cd07344">
    <property type="entry name" value="M48_yhfN_like"/>
    <property type="match status" value="1"/>
</dbReference>
<reference evidence="2 3" key="2">
    <citation type="journal article" date="2005" name="Proteomics">
        <title>Global detection and characterization of hypothetical proteins in Shewanella oneidensis MR-1 using LC-MS based proteomics.</title>
        <authorList>
            <person name="Elias D.A."/>
            <person name="Monroe M.E."/>
            <person name="Marshall M.J."/>
            <person name="Romine M.F."/>
            <person name="Belieav A.S."/>
            <person name="Fredrickson J.K."/>
            <person name="Anderson G.A."/>
            <person name="Smith R.D."/>
            <person name="Lipton M.S."/>
        </authorList>
    </citation>
    <scope>NUCLEOTIDE SEQUENCE [LARGE SCALE GENOMIC DNA]</scope>
    <source>
        <strain evidence="3">ATCC 700550 / JCM 31522 / CIP 106686 / LMG 19005 / NCIMB 14063 / MR-1</strain>
    </source>
</reference>
<dbReference type="DNASU" id="1168256"/>